<evidence type="ECO:0000256" key="2">
    <source>
        <dbReference type="ARBA" id="ARBA00022679"/>
    </source>
</evidence>
<protein>
    <recommendedName>
        <fullName evidence="3">Methyltransferase domain-containing protein</fullName>
    </recommendedName>
</protein>
<dbReference type="PANTHER" id="PTHR43861:SF1">
    <property type="entry name" value="TRANS-ACONITATE 2-METHYLTRANSFERASE"/>
    <property type="match status" value="1"/>
</dbReference>
<dbReference type="EMBL" id="JXXK01000031">
    <property type="protein sequence ID" value="KJF38778.1"/>
    <property type="molecule type" value="Genomic_DNA"/>
</dbReference>
<gene>
    <name evidence="4" type="ORF">TQ39_16125</name>
</gene>
<accession>A0A0D8IZ30</accession>
<evidence type="ECO:0000259" key="3">
    <source>
        <dbReference type="Pfam" id="PF13649"/>
    </source>
</evidence>
<keyword evidence="5" id="KW-1185">Reference proteome</keyword>
<dbReference type="Pfam" id="PF13649">
    <property type="entry name" value="Methyltransf_25"/>
    <property type="match status" value="1"/>
</dbReference>
<keyword evidence="2" id="KW-0808">Transferase</keyword>
<evidence type="ECO:0000313" key="4">
    <source>
        <dbReference type="EMBL" id="KJF38778.1"/>
    </source>
</evidence>
<keyword evidence="1" id="KW-0489">Methyltransferase</keyword>
<dbReference type="Proteomes" id="UP000032483">
    <property type="component" value="Unassembled WGS sequence"/>
</dbReference>
<evidence type="ECO:0000313" key="5">
    <source>
        <dbReference type="Proteomes" id="UP000032483"/>
    </source>
</evidence>
<dbReference type="GO" id="GO:0008168">
    <property type="term" value="F:methyltransferase activity"/>
    <property type="evidence" value="ECO:0007669"/>
    <property type="project" value="UniProtKB-KW"/>
</dbReference>
<dbReference type="InterPro" id="IPR029063">
    <property type="entry name" value="SAM-dependent_MTases_sf"/>
</dbReference>
<reference evidence="4" key="1">
    <citation type="submission" date="2015-02" db="EMBL/GenBank/DDBJ databases">
        <title>A novel member of the family Ruminococcaceae isolated from human feces.</title>
        <authorList>
            <person name="Shkoporov A.N."/>
            <person name="Chaplin A.V."/>
            <person name="Motuzova O.V."/>
            <person name="Kafarskaia L.I."/>
            <person name="Khokhlova E.V."/>
            <person name="Efimov B.A."/>
        </authorList>
    </citation>
    <scope>NUCLEOTIDE SEQUENCE [LARGE SCALE GENOMIC DNA]</scope>
    <source>
        <strain evidence="4">585-1</strain>
    </source>
</reference>
<comment type="caution">
    <text evidence="4">The sequence shown here is derived from an EMBL/GenBank/DDBJ whole genome shotgun (WGS) entry which is preliminary data.</text>
</comment>
<dbReference type="CDD" id="cd02440">
    <property type="entry name" value="AdoMet_MTases"/>
    <property type="match status" value="1"/>
</dbReference>
<evidence type="ECO:0000256" key="1">
    <source>
        <dbReference type="ARBA" id="ARBA00022603"/>
    </source>
</evidence>
<dbReference type="SUPFAM" id="SSF53335">
    <property type="entry name" value="S-adenosyl-L-methionine-dependent methyltransferases"/>
    <property type="match status" value="1"/>
</dbReference>
<dbReference type="InterPro" id="IPR041698">
    <property type="entry name" value="Methyltransf_25"/>
</dbReference>
<name>A0A0D8IZ30_9FIRM</name>
<organism evidence="4 5">
    <name type="scientific">Ruthenibacterium lactatiformans</name>
    <dbReference type="NCBI Taxonomy" id="1550024"/>
    <lineage>
        <taxon>Bacteria</taxon>
        <taxon>Bacillati</taxon>
        <taxon>Bacillota</taxon>
        <taxon>Clostridia</taxon>
        <taxon>Eubacteriales</taxon>
        <taxon>Oscillospiraceae</taxon>
        <taxon>Ruthenibacterium</taxon>
    </lineage>
</organism>
<dbReference type="RefSeq" id="WP_050006283.1">
    <property type="nucleotide sequence ID" value="NZ_CAUEXJ010000040.1"/>
</dbReference>
<dbReference type="GeneID" id="42858865"/>
<dbReference type="PANTHER" id="PTHR43861">
    <property type="entry name" value="TRANS-ACONITATE 2-METHYLTRANSFERASE-RELATED"/>
    <property type="match status" value="1"/>
</dbReference>
<proteinExistence type="predicted"/>
<sequence length="214" mass="22928">MLNSKGFDEWAAGYDASVRHSHDAGEYPFAGYDAVLSLIEARVNSRPGADVLDLGFGTGMLTARLYAAGHPVAGVDFSQNMLDAARTKMPCAELYLYDFTRGLPPALEGRTFYFIISTYAFHHVPDAGKPTFLLELSRRLSPGGECLIGDVAFETQAELDACHAAAGTAWDCGEDYAVAQLLAGALPSLRLSFARLSHCAGVLSIGRHDSPQPV</sequence>
<dbReference type="AlphaFoldDB" id="A0A0D8IZ30"/>
<dbReference type="GO" id="GO:0032259">
    <property type="term" value="P:methylation"/>
    <property type="evidence" value="ECO:0007669"/>
    <property type="project" value="UniProtKB-KW"/>
</dbReference>
<dbReference type="Gene3D" id="3.40.50.150">
    <property type="entry name" value="Vaccinia Virus protein VP39"/>
    <property type="match status" value="1"/>
</dbReference>
<feature type="domain" description="Methyltransferase" evidence="3">
    <location>
        <begin position="51"/>
        <end position="144"/>
    </location>
</feature>